<name>A0A0C2XMV9_SERVB</name>
<dbReference type="EMBL" id="KN824285">
    <property type="protein sequence ID" value="KIM30297.1"/>
    <property type="molecule type" value="Genomic_DNA"/>
</dbReference>
<reference evidence="3" key="2">
    <citation type="submission" date="2015-01" db="EMBL/GenBank/DDBJ databases">
        <title>Evolutionary Origins and Diversification of the Mycorrhizal Mutualists.</title>
        <authorList>
            <consortium name="DOE Joint Genome Institute"/>
            <consortium name="Mycorrhizal Genomics Consortium"/>
            <person name="Kohler A."/>
            <person name="Kuo A."/>
            <person name="Nagy L.G."/>
            <person name="Floudas D."/>
            <person name="Copeland A."/>
            <person name="Barry K.W."/>
            <person name="Cichocki N."/>
            <person name="Veneault-Fourrey C."/>
            <person name="LaButti K."/>
            <person name="Lindquist E.A."/>
            <person name="Lipzen A."/>
            <person name="Lundell T."/>
            <person name="Morin E."/>
            <person name="Murat C."/>
            <person name="Riley R."/>
            <person name="Ohm R."/>
            <person name="Sun H."/>
            <person name="Tunlid A."/>
            <person name="Henrissat B."/>
            <person name="Grigoriev I.V."/>
            <person name="Hibbett D.S."/>
            <person name="Martin F."/>
        </authorList>
    </citation>
    <scope>NUCLEOTIDE SEQUENCE [LARGE SCALE GENOMIC DNA]</scope>
    <source>
        <strain evidence="3">MAFF 305830</strain>
    </source>
</reference>
<dbReference type="STRING" id="933852.A0A0C2XMV9"/>
<gene>
    <name evidence="2" type="ORF">M408DRAFT_296537</name>
</gene>
<dbReference type="AlphaFoldDB" id="A0A0C2XMV9"/>
<evidence type="ECO:0000313" key="3">
    <source>
        <dbReference type="Proteomes" id="UP000054097"/>
    </source>
</evidence>
<evidence type="ECO:0000313" key="2">
    <source>
        <dbReference type="EMBL" id="KIM30297.1"/>
    </source>
</evidence>
<organism evidence="2 3">
    <name type="scientific">Serendipita vermifera MAFF 305830</name>
    <dbReference type="NCBI Taxonomy" id="933852"/>
    <lineage>
        <taxon>Eukaryota</taxon>
        <taxon>Fungi</taxon>
        <taxon>Dikarya</taxon>
        <taxon>Basidiomycota</taxon>
        <taxon>Agaricomycotina</taxon>
        <taxon>Agaricomycetes</taxon>
        <taxon>Sebacinales</taxon>
        <taxon>Serendipitaceae</taxon>
        <taxon>Serendipita</taxon>
    </lineage>
</organism>
<keyword evidence="3" id="KW-1185">Reference proteome</keyword>
<sequence>MSQAIIASYPEIDGHIESIIQFSDYLNTSNGDHVDNRIIDYQEPSGPLVITTIDRPSTSFMVGSLYASFTPSSPKSMPAPSDAVVPPLLQIIFVKSKLMVQRAYRLPCFALQMIHLTRAALHLILSLSAEMTGAFGDARDVDNSSPGEDKTDLLRVAPTLAQKLEGFLNSMSATMDVLSSRELHFDRIQARIDQLHSAMCEDYPGAVAVRYASSRFKTLVAIDREEAVAQTLHEMGGKTSSQLENHTDIPENGSGSPTIPNLSFPNTQRLNEILQGHGYNNFSFTTFKLVSPNGHTFHQGNFRWGDQLYTQTPDFYPNAKAAKEAVATIALPYVRAHLKL</sequence>
<protein>
    <submittedName>
        <fullName evidence="2">Uncharacterized protein</fullName>
    </submittedName>
</protein>
<reference evidence="2 3" key="1">
    <citation type="submission" date="2014-04" db="EMBL/GenBank/DDBJ databases">
        <authorList>
            <consortium name="DOE Joint Genome Institute"/>
            <person name="Kuo A."/>
            <person name="Zuccaro A."/>
            <person name="Kohler A."/>
            <person name="Nagy L.G."/>
            <person name="Floudas D."/>
            <person name="Copeland A."/>
            <person name="Barry K.W."/>
            <person name="Cichocki N."/>
            <person name="Veneault-Fourrey C."/>
            <person name="LaButti K."/>
            <person name="Lindquist E.A."/>
            <person name="Lipzen A."/>
            <person name="Lundell T."/>
            <person name="Morin E."/>
            <person name="Murat C."/>
            <person name="Sun H."/>
            <person name="Tunlid A."/>
            <person name="Henrissat B."/>
            <person name="Grigoriev I.V."/>
            <person name="Hibbett D.S."/>
            <person name="Martin F."/>
            <person name="Nordberg H.P."/>
            <person name="Cantor M.N."/>
            <person name="Hua S.X."/>
        </authorList>
    </citation>
    <scope>NUCLEOTIDE SEQUENCE [LARGE SCALE GENOMIC DNA]</scope>
    <source>
        <strain evidence="2 3">MAFF 305830</strain>
    </source>
</reference>
<dbReference type="Proteomes" id="UP000054097">
    <property type="component" value="Unassembled WGS sequence"/>
</dbReference>
<proteinExistence type="predicted"/>
<accession>A0A0C2XMV9</accession>
<dbReference type="HOGENOM" id="CLU_816757_0_0_1"/>
<evidence type="ECO:0000256" key="1">
    <source>
        <dbReference type="SAM" id="MobiDB-lite"/>
    </source>
</evidence>
<feature type="region of interest" description="Disordered" evidence="1">
    <location>
        <begin position="235"/>
        <end position="261"/>
    </location>
</feature>
<dbReference type="OrthoDB" id="10447588at2759"/>